<evidence type="ECO:0000256" key="9">
    <source>
        <dbReference type="ARBA" id="ARBA00023264"/>
    </source>
</evidence>
<keyword evidence="5 10" id="KW-1133">Transmembrane helix</keyword>
<comment type="subunit">
    <text evidence="10">Probably interacts with PlsX.</text>
</comment>
<comment type="subcellular location">
    <subcellularLocation>
        <location evidence="10">Cell membrane</location>
        <topology evidence="10">Multi-pass membrane protein</topology>
    </subcellularLocation>
</comment>
<dbReference type="PANTHER" id="PTHR30309">
    <property type="entry name" value="INNER MEMBRANE PROTEIN YGIH"/>
    <property type="match status" value="1"/>
</dbReference>
<dbReference type="PANTHER" id="PTHR30309:SF0">
    <property type="entry name" value="GLYCEROL-3-PHOSPHATE ACYLTRANSFERASE-RELATED"/>
    <property type="match status" value="1"/>
</dbReference>
<dbReference type="STRING" id="465721.ACG33_03335"/>
<keyword evidence="12" id="KW-1185">Reference proteome</keyword>
<evidence type="ECO:0000313" key="12">
    <source>
        <dbReference type="Proteomes" id="UP000070250"/>
    </source>
</evidence>
<dbReference type="RefSeq" id="WP_066918669.1">
    <property type="nucleotide sequence ID" value="NZ_CP011971.1"/>
</dbReference>
<feature type="transmembrane region" description="Helical" evidence="10">
    <location>
        <begin position="6"/>
        <end position="26"/>
    </location>
</feature>
<keyword evidence="1 10" id="KW-1003">Cell membrane</keyword>
<dbReference type="EC" id="2.3.1.275" evidence="10"/>
<evidence type="ECO:0000256" key="7">
    <source>
        <dbReference type="ARBA" id="ARBA00023136"/>
    </source>
</evidence>
<sequence length="214" mass="22488">MLELGIKTLLAYLLGSVIGSLLIGRLRGGVDIRTMGSGNAGGTNALRTQGAGFAIQVMIIDVGKGWLAAGVLPSLSLPLIGIDPTIGRQWLAVACASAVVVGHVYPLWYEFRGGKGAATLVGVVMGLKPVALIPAVLTWLLILIVSGFVGLATMLAVASFCIYVGVIGGEASGALLAFGITMLVFVCYTHRSNIERMRAGTENRAHRLWLFRPR</sequence>
<evidence type="ECO:0000256" key="1">
    <source>
        <dbReference type="ARBA" id="ARBA00022475"/>
    </source>
</evidence>
<accession>A0A127F6V5</accession>
<keyword evidence="6 10" id="KW-0443">Lipid metabolism</keyword>
<evidence type="ECO:0000256" key="6">
    <source>
        <dbReference type="ARBA" id="ARBA00023098"/>
    </source>
</evidence>
<protein>
    <recommendedName>
        <fullName evidence="10">Glycerol-3-phosphate acyltransferase</fullName>
    </recommendedName>
    <alternativeName>
        <fullName evidence="10">Acyl-PO4 G3P acyltransferase</fullName>
    </alternativeName>
    <alternativeName>
        <fullName evidence="10">Acyl-phosphate--glycerol-3-phosphate acyltransferase</fullName>
    </alternativeName>
    <alternativeName>
        <fullName evidence="10">G3P acyltransferase</fullName>
        <shortName evidence="10">GPAT</shortName>
        <ecNumber evidence="10">2.3.1.275</ecNumber>
    </alternativeName>
    <alternativeName>
        <fullName evidence="10">Lysophosphatidic acid synthase</fullName>
        <shortName evidence="10">LPA synthase</shortName>
    </alternativeName>
</protein>
<dbReference type="GO" id="GO:0008654">
    <property type="term" value="P:phospholipid biosynthetic process"/>
    <property type="evidence" value="ECO:0007669"/>
    <property type="project" value="UniProtKB-UniRule"/>
</dbReference>
<dbReference type="Proteomes" id="UP000070250">
    <property type="component" value="Chromosome"/>
</dbReference>
<keyword evidence="2 10" id="KW-0444">Lipid biosynthesis</keyword>
<evidence type="ECO:0000256" key="5">
    <source>
        <dbReference type="ARBA" id="ARBA00022989"/>
    </source>
</evidence>
<gene>
    <name evidence="10" type="primary">plsY</name>
    <name evidence="11" type="ORF">ACG33_03335</name>
</gene>
<dbReference type="UniPathway" id="UPA00085"/>
<keyword evidence="11" id="KW-0012">Acyltransferase</keyword>
<dbReference type="OrthoDB" id="9777124at2"/>
<comment type="catalytic activity">
    <reaction evidence="10">
        <text>an acyl phosphate + sn-glycerol 3-phosphate = a 1-acyl-sn-glycero-3-phosphate + phosphate</text>
        <dbReference type="Rhea" id="RHEA:34075"/>
        <dbReference type="ChEBI" id="CHEBI:43474"/>
        <dbReference type="ChEBI" id="CHEBI:57597"/>
        <dbReference type="ChEBI" id="CHEBI:57970"/>
        <dbReference type="ChEBI" id="CHEBI:59918"/>
        <dbReference type="EC" id="2.3.1.275"/>
    </reaction>
</comment>
<feature type="transmembrane region" description="Helical" evidence="10">
    <location>
        <begin position="90"/>
        <end position="108"/>
    </location>
</feature>
<keyword evidence="9 10" id="KW-1208">Phospholipid metabolism</keyword>
<comment type="pathway">
    <text evidence="10">Lipid metabolism; phospholipid metabolism.</text>
</comment>
<dbReference type="Pfam" id="PF02660">
    <property type="entry name" value="G3P_acyltransf"/>
    <property type="match status" value="1"/>
</dbReference>
<dbReference type="HAMAP" id="MF_01043">
    <property type="entry name" value="PlsY"/>
    <property type="match status" value="1"/>
</dbReference>
<evidence type="ECO:0000313" key="11">
    <source>
        <dbReference type="EMBL" id="AMN46154.1"/>
    </source>
</evidence>
<name>A0A127F6V5_STEDE</name>
<dbReference type="PATRIC" id="fig|465721.4.peg.715"/>
<feature type="transmembrane region" description="Helical" evidence="10">
    <location>
        <begin position="140"/>
        <end position="165"/>
    </location>
</feature>
<evidence type="ECO:0000256" key="4">
    <source>
        <dbReference type="ARBA" id="ARBA00022692"/>
    </source>
</evidence>
<comment type="function">
    <text evidence="10">Catalyzes the transfer of an acyl group from acyl-phosphate (acyl-PO(4)) to glycerol-3-phosphate (G3P) to form lysophosphatidic acid (LPA). This enzyme utilizes acyl-phosphate as fatty acyl donor, but not acyl-CoA or acyl-ACP.</text>
</comment>
<keyword evidence="7 10" id="KW-0472">Membrane</keyword>
<feature type="transmembrane region" description="Helical" evidence="10">
    <location>
        <begin position="171"/>
        <end position="188"/>
    </location>
</feature>
<reference evidence="11 12" key="1">
    <citation type="submission" date="2015-06" db="EMBL/GenBank/DDBJ databases">
        <title>A Comprehensive Approach to Explore the Metabolic and Phylogenetic Diversity of Bacterial Steroid Degradation in the Environment: Testosterone as an Example.</title>
        <authorList>
            <person name="Yang F.-C."/>
            <person name="Chen Y.-L."/>
            <person name="Yu C.-P."/>
            <person name="Tang S.-L."/>
            <person name="Wang P.-H."/>
            <person name="Ismail W."/>
            <person name="Wang C.-H."/>
            <person name="Yang C.-Y."/>
            <person name="Chiang Y.-R."/>
        </authorList>
    </citation>
    <scope>NUCLEOTIDE SEQUENCE [LARGE SCALE GENOMIC DNA]</scope>
    <source>
        <strain evidence="11 12">DSM 18526</strain>
    </source>
</reference>
<dbReference type="EMBL" id="CP011971">
    <property type="protein sequence ID" value="AMN46154.1"/>
    <property type="molecule type" value="Genomic_DNA"/>
</dbReference>
<evidence type="ECO:0000256" key="8">
    <source>
        <dbReference type="ARBA" id="ARBA00023209"/>
    </source>
</evidence>
<organism evidence="11 12">
    <name type="scientific">Steroidobacter denitrificans</name>
    <dbReference type="NCBI Taxonomy" id="465721"/>
    <lineage>
        <taxon>Bacteria</taxon>
        <taxon>Pseudomonadati</taxon>
        <taxon>Pseudomonadota</taxon>
        <taxon>Gammaproteobacteria</taxon>
        <taxon>Steroidobacterales</taxon>
        <taxon>Steroidobacteraceae</taxon>
        <taxon>Steroidobacter</taxon>
    </lineage>
</organism>
<proteinExistence type="inferred from homology"/>
<keyword evidence="3 10" id="KW-0808">Transferase</keyword>
<dbReference type="AlphaFoldDB" id="A0A127F6V5"/>
<evidence type="ECO:0000256" key="10">
    <source>
        <dbReference type="HAMAP-Rule" id="MF_01043"/>
    </source>
</evidence>
<dbReference type="SMART" id="SM01207">
    <property type="entry name" value="G3P_acyltransf"/>
    <property type="match status" value="1"/>
</dbReference>
<dbReference type="KEGG" id="sdf:ACG33_03335"/>
<dbReference type="InterPro" id="IPR003811">
    <property type="entry name" value="G3P_acylTferase_PlsY"/>
</dbReference>
<keyword evidence="4 10" id="KW-0812">Transmembrane</keyword>
<comment type="similarity">
    <text evidence="10">Belongs to the PlsY family.</text>
</comment>
<dbReference type="GO" id="GO:0043772">
    <property type="term" value="F:acyl-phosphate glycerol-3-phosphate acyltransferase activity"/>
    <property type="evidence" value="ECO:0007669"/>
    <property type="project" value="UniProtKB-UniRule"/>
</dbReference>
<evidence type="ECO:0000256" key="3">
    <source>
        <dbReference type="ARBA" id="ARBA00022679"/>
    </source>
</evidence>
<dbReference type="NCBIfam" id="TIGR00023">
    <property type="entry name" value="glycerol-3-phosphate 1-O-acyltransferase PlsY"/>
    <property type="match status" value="1"/>
</dbReference>
<keyword evidence="8 10" id="KW-0594">Phospholipid biosynthesis</keyword>
<evidence type="ECO:0000256" key="2">
    <source>
        <dbReference type="ARBA" id="ARBA00022516"/>
    </source>
</evidence>
<dbReference type="GO" id="GO:0005886">
    <property type="term" value="C:plasma membrane"/>
    <property type="evidence" value="ECO:0007669"/>
    <property type="project" value="UniProtKB-SubCell"/>
</dbReference>